<gene>
    <name evidence="3" type="ORF">SAMN06295998_106144</name>
</gene>
<dbReference type="PROSITE" id="PS50994">
    <property type="entry name" value="INTEGRASE"/>
    <property type="match status" value="1"/>
</dbReference>
<dbReference type="EMBL" id="FWYD01000006">
    <property type="protein sequence ID" value="SMC81104.1"/>
    <property type="molecule type" value="Genomic_DNA"/>
</dbReference>
<dbReference type="RefSeq" id="WP_084353031.1">
    <property type="nucleotide sequence ID" value="NZ_FWYD01000006.1"/>
</dbReference>
<evidence type="ECO:0000313" key="3">
    <source>
        <dbReference type="EMBL" id="SMC81104.1"/>
    </source>
</evidence>
<evidence type="ECO:0000313" key="4">
    <source>
        <dbReference type="Proteomes" id="UP000192330"/>
    </source>
</evidence>
<reference evidence="3 4" key="1">
    <citation type="submission" date="2017-04" db="EMBL/GenBank/DDBJ databases">
        <authorList>
            <person name="Afonso C.L."/>
            <person name="Miller P.J."/>
            <person name="Scott M.A."/>
            <person name="Spackman E."/>
            <person name="Goraichik I."/>
            <person name="Dimitrov K.M."/>
            <person name="Suarez D.L."/>
            <person name="Swayne D.E."/>
        </authorList>
    </citation>
    <scope>NUCLEOTIDE SEQUENCE [LARGE SCALE GENOMIC DNA]</scope>
    <source>
        <strain evidence="3 4">CGMCC 1.12644</strain>
    </source>
</reference>
<dbReference type="GO" id="GO:0003676">
    <property type="term" value="F:nucleic acid binding"/>
    <property type="evidence" value="ECO:0007669"/>
    <property type="project" value="InterPro"/>
</dbReference>
<dbReference type="SUPFAM" id="SSF53098">
    <property type="entry name" value="Ribonuclease H-like"/>
    <property type="match status" value="1"/>
</dbReference>
<dbReference type="GO" id="GO:0015074">
    <property type="term" value="P:DNA integration"/>
    <property type="evidence" value="ECO:0007669"/>
    <property type="project" value="InterPro"/>
</dbReference>
<feature type="domain" description="Integrase catalytic" evidence="2">
    <location>
        <begin position="257"/>
        <end position="477"/>
    </location>
</feature>
<dbReference type="Pfam" id="PF09299">
    <property type="entry name" value="Mu-transpos_C"/>
    <property type="match status" value="1"/>
</dbReference>
<dbReference type="AlphaFoldDB" id="A0A1W2C7X5"/>
<dbReference type="InterPro" id="IPR015378">
    <property type="entry name" value="Transposase-like_Mu_C"/>
</dbReference>
<evidence type="ECO:0000259" key="2">
    <source>
        <dbReference type="PROSITE" id="PS50994"/>
    </source>
</evidence>
<feature type="compositionally biased region" description="Basic and acidic residues" evidence="1">
    <location>
        <begin position="679"/>
        <end position="691"/>
    </location>
</feature>
<dbReference type="OrthoDB" id="9814072at2"/>
<organism evidence="3 4">
    <name type="scientific">Primorskyibacter flagellatus</name>
    <dbReference type="NCBI Taxonomy" id="1387277"/>
    <lineage>
        <taxon>Bacteria</taxon>
        <taxon>Pseudomonadati</taxon>
        <taxon>Pseudomonadota</taxon>
        <taxon>Alphaproteobacteria</taxon>
        <taxon>Rhodobacterales</taxon>
        <taxon>Roseobacteraceae</taxon>
        <taxon>Primorskyibacter</taxon>
    </lineage>
</organism>
<dbReference type="STRING" id="1387277.SAMN06295998_106144"/>
<dbReference type="InterPro" id="IPR001584">
    <property type="entry name" value="Integrase_cat-core"/>
</dbReference>
<sequence length="714" mass="79922">MGRCLSAAGAIKHEVGYYLPDDLKTVPQAKGMLFQVSDLNPAQKKRFYNRFVQIMAIDDMVSEGLILPNAVDIEASEKEIETRAAAYLKQEATERDLLNHALELQQLPKSVAKSVRKGRGGGNKDSIVLYSADYLRKLYKKYQKQGLSALADTLSKCGNPNSGFRPAEQYLLMSTIRTSYLTLERKTLKTTVIDVQRAFRKENKRLEEEGGGLPLRVPGRDAIRTAIKKLDPLRVMIARYGREYAIKQLRPVGTGLEVSRPGERVEMDEWCIDLQSIIHSANLKEFFGAELLDLIGLDGDTARWWLVLAIDCRTKVILGMKLTRNPCTSAAQECLRMIVSDKGEWADASEALTPWSMAVKPELLVTDNGPAFKSEVFTNCCLDLRIQTLRTHAGVPGMRGNGERIFGTVSTDLMPRLVGRTFSNSIERGDYKSQDRACLDAEDVAFILVRWVVDIYHNSPHRGLGGRTPLEQWDADMEDGNYPLSGLPDVASKRLAFGKRLERKVSQEGIVVMGVKYQSPELGMYFMGPEPKTVDVRWDPENLGAISVYLEGAWHVVPSVYDRFDGMHFHDWMKVRRALRAKSASRKVWNQEIVFNAIEQIEGLVKDRSMAFGIIDMTISDEQFKKIEGDFFSSFRMDDTPRLKADGKGLGRVITPRAPDPDIAPTGSKTPVKATVVKPSHDVQPREEAADTAHTPNKARATAPKFGLPPKRES</sequence>
<proteinExistence type="predicted"/>
<name>A0A1W2C7X5_9RHOB</name>
<feature type="region of interest" description="Disordered" evidence="1">
    <location>
        <begin position="647"/>
        <end position="714"/>
    </location>
</feature>
<dbReference type="InterPro" id="IPR012337">
    <property type="entry name" value="RNaseH-like_sf"/>
</dbReference>
<keyword evidence="4" id="KW-1185">Reference proteome</keyword>
<protein>
    <submittedName>
        <fullName evidence="3">Putative transposase</fullName>
    </submittedName>
</protein>
<dbReference type="InterPro" id="IPR036397">
    <property type="entry name" value="RNaseH_sf"/>
</dbReference>
<evidence type="ECO:0000256" key="1">
    <source>
        <dbReference type="SAM" id="MobiDB-lite"/>
    </source>
</evidence>
<dbReference type="Proteomes" id="UP000192330">
    <property type="component" value="Unassembled WGS sequence"/>
</dbReference>
<dbReference type="Gene3D" id="3.30.420.10">
    <property type="entry name" value="Ribonuclease H-like superfamily/Ribonuclease H"/>
    <property type="match status" value="1"/>
</dbReference>
<accession>A0A1W2C7X5</accession>